<evidence type="ECO:0000313" key="2">
    <source>
        <dbReference type="Proteomes" id="UP000006339"/>
    </source>
</evidence>
<gene>
    <name evidence="1" type="ORF">LEP1GSC131_0502</name>
</gene>
<evidence type="ECO:0000313" key="1">
    <source>
        <dbReference type="EMBL" id="EKO53057.1"/>
    </source>
</evidence>
<name>A0A828Y599_9LEPT</name>
<dbReference type="EMBL" id="AKWH02000012">
    <property type="protein sequence ID" value="EKO53057.1"/>
    <property type="molecule type" value="Genomic_DNA"/>
</dbReference>
<dbReference type="AlphaFoldDB" id="A0A828Y599"/>
<proteinExistence type="predicted"/>
<sequence length="38" mass="4594">MDKYYSEIPAALWEKIEPLIPKVRQISKEVAIDYLQEW</sequence>
<reference evidence="1" key="1">
    <citation type="submission" date="2012-10" db="EMBL/GenBank/DDBJ databases">
        <authorList>
            <person name="Harkins D.M."/>
            <person name="Durkin A.S."/>
            <person name="Brinkac L.M."/>
            <person name="Selengut J.D."/>
            <person name="Sanka R."/>
            <person name="DePew J."/>
            <person name="Purushe J."/>
            <person name="Picardeau M."/>
            <person name="Werts C."/>
            <person name="Goarant C."/>
            <person name="Vinetz J.M."/>
            <person name="Sutton G.G."/>
            <person name="Nelson W.C."/>
            <person name="Fouts D.E."/>
        </authorList>
    </citation>
    <scope>NUCLEOTIDE SEQUENCE [LARGE SCALE GENOMIC DNA]</scope>
    <source>
        <strain evidence="1">200802841</strain>
    </source>
</reference>
<dbReference type="Proteomes" id="UP000006339">
    <property type="component" value="Unassembled WGS sequence"/>
</dbReference>
<accession>A0A828Y599</accession>
<keyword evidence="2" id="KW-1185">Reference proteome</keyword>
<comment type="caution">
    <text evidence="1">The sequence shown here is derived from an EMBL/GenBank/DDBJ whole genome shotgun (WGS) entry which is preliminary data.</text>
</comment>
<organism evidence="1 2">
    <name type="scientific">Leptospira kirschneri str. 200802841</name>
    <dbReference type="NCBI Taxonomy" id="1193047"/>
    <lineage>
        <taxon>Bacteria</taxon>
        <taxon>Pseudomonadati</taxon>
        <taxon>Spirochaetota</taxon>
        <taxon>Spirochaetia</taxon>
        <taxon>Leptospirales</taxon>
        <taxon>Leptospiraceae</taxon>
        <taxon>Leptospira</taxon>
    </lineage>
</organism>
<protein>
    <submittedName>
        <fullName evidence="1">Uncharacterized protein</fullName>
    </submittedName>
</protein>